<dbReference type="Pfam" id="PF07730">
    <property type="entry name" value="HisKA_3"/>
    <property type="match status" value="1"/>
</dbReference>
<evidence type="ECO:0000256" key="6">
    <source>
        <dbReference type="ARBA" id="ARBA00022777"/>
    </source>
</evidence>
<dbReference type="Gene3D" id="2.60.40.2380">
    <property type="match status" value="1"/>
</dbReference>
<keyword evidence="10" id="KW-0472">Membrane</keyword>
<feature type="transmembrane region" description="Helical" evidence="10">
    <location>
        <begin position="220"/>
        <end position="237"/>
    </location>
</feature>
<feature type="coiled-coil region" evidence="9">
    <location>
        <begin position="422"/>
        <end position="449"/>
    </location>
</feature>
<feature type="transmembrane region" description="Helical" evidence="10">
    <location>
        <begin position="324"/>
        <end position="346"/>
    </location>
</feature>
<evidence type="ECO:0000256" key="10">
    <source>
        <dbReference type="SAM" id="Phobius"/>
    </source>
</evidence>
<dbReference type="GO" id="GO:0000155">
    <property type="term" value="F:phosphorelay sensor kinase activity"/>
    <property type="evidence" value="ECO:0007669"/>
    <property type="project" value="InterPro"/>
</dbReference>
<evidence type="ECO:0000256" key="3">
    <source>
        <dbReference type="ARBA" id="ARBA00022553"/>
    </source>
</evidence>
<keyword evidence="3" id="KW-0597">Phosphoprotein</keyword>
<dbReference type="InterPro" id="IPR036890">
    <property type="entry name" value="HATPase_C_sf"/>
</dbReference>
<dbReference type="GO" id="GO:0046983">
    <property type="term" value="F:protein dimerization activity"/>
    <property type="evidence" value="ECO:0007669"/>
    <property type="project" value="InterPro"/>
</dbReference>
<feature type="transmembrane region" description="Helical" evidence="10">
    <location>
        <begin position="191"/>
        <end position="213"/>
    </location>
</feature>
<reference evidence="13 14" key="1">
    <citation type="submission" date="2017-10" db="EMBL/GenBank/DDBJ databases">
        <title>Paenichitinophaga pekingensis gen. nov., sp. nov., isolated from activated sludge.</title>
        <authorList>
            <person name="Jin D."/>
            <person name="Kong X."/>
            <person name="Deng Y."/>
            <person name="Bai Z."/>
        </authorList>
    </citation>
    <scope>NUCLEOTIDE SEQUENCE [LARGE SCALE GENOMIC DNA]</scope>
    <source>
        <strain evidence="13 14">13</strain>
    </source>
</reference>
<keyword evidence="7" id="KW-0067">ATP-binding</keyword>
<feature type="transmembrane region" description="Helical" evidence="10">
    <location>
        <begin position="390"/>
        <end position="408"/>
    </location>
</feature>
<evidence type="ECO:0000256" key="4">
    <source>
        <dbReference type="ARBA" id="ARBA00022679"/>
    </source>
</evidence>
<dbReference type="PANTHER" id="PTHR24421:SF10">
    <property type="entry name" value="NITRATE_NITRITE SENSOR PROTEIN NARQ"/>
    <property type="match status" value="1"/>
</dbReference>
<evidence type="ECO:0000313" key="14">
    <source>
        <dbReference type="Proteomes" id="UP000220133"/>
    </source>
</evidence>
<feature type="domain" description="Histidine kinase" evidence="12">
    <location>
        <begin position="445"/>
        <end position="627"/>
    </location>
</feature>
<name>A0A291QYR6_9BACT</name>
<dbReference type="SUPFAM" id="SSF55874">
    <property type="entry name" value="ATPase domain of HSP90 chaperone/DNA topoisomerase II/histidine kinase"/>
    <property type="match status" value="1"/>
</dbReference>
<keyword evidence="11" id="KW-0732">Signal</keyword>
<dbReference type="InterPro" id="IPR003594">
    <property type="entry name" value="HATPase_dom"/>
</dbReference>
<sequence length="629" mass="72561">MYKTTWLYIVLIMLLLLPAAKAQPGNQWTDTLFVDGPNLEHLSKYLSFWVDSSGKAGIEEATAALRNGKFKHWTHYSTLNLGLNPKPLWLHLQVKNIALEPGTYWWALYSHADTVEVFEKKHTTWQAIDTILYARRLSDRKIKVRFAATSVHLKPGEHSSLLLKVQNYRHTQHAITDFTTPGHNLLWEKKFYWYVGLFSGCFLLTGLISLITGIVLRKKIFMLFGVYLLLILCMNLMEELMVPVVSNKFIFYFLARSHSLPVAIVALSIHYHIILYILNPAKTTKLIRRLSSINNVILVYGGIYWLSYFLFMDTFHHGRWPYNMLWNLGIAAIFIIMLLTVLMIFLSVYKKKYWLIVAVAAILLLYFNPAGYFLNYAGIIQYYNITYPNYFYWIVIAEMICIGSILAWQYKKTEREHYELIKQNALQEERILQREIEILEEERKQIARDLHDDLGTTLSATKLIITNSYAHDKKLVNMITRANTDLRHFFNQLSLSDLHEFGIVKLLRWKVNECNSIGTIHFMFISIGEENAIPISLKLNILRIGTELLSNVLKHSKASESTLQLIIEPGQVLLMIEDNGTGIDLSKTRKGMGLDNIGARVQRWNGEVHISGSQSGTTTIITIPLIHKT</sequence>
<keyword evidence="5" id="KW-0547">Nucleotide-binding</keyword>
<dbReference type="Pfam" id="PF07696">
    <property type="entry name" value="7TMR-DISMED2"/>
    <property type="match status" value="1"/>
</dbReference>
<dbReference type="OrthoDB" id="617348at2"/>
<keyword evidence="9" id="KW-0175">Coiled coil</keyword>
<keyword evidence="10" id="KW-0812">Transmembrane</keyword>
<organism evidence="13 14">
    <name type="scientific">Chitinophaga caeni</name>
    <dbReference type="NCBI Taxonomy" id="2029983"/>
    <lineage>
        <taxon>Bacteria</taxon>
        <taxon>Pseudomonadati</taxon>
        <taxon>Bacteroidota</taxon>
        <taxon>Chitinophagia</taxon>
        <taxon>Chitinophagales</taxon>
        <taxon>Chitinophagaceae</taxon>
        <taxon>Chitinophaga</taxon>
    </lineage>
</organism>
<feature type="signal peptide" evidence="11">
    <location>
        <begin position="1"/>
        <end position="22"/>
    </location>
</feature>
<evidence type="ECO:0000256" key="11">
    <source>
        <dbReference type="SAM" id="SignalP"/>
    </source>
</evidence>
<keyword evidence="10" id="KW-1133">Transmembrane helix</keyword>
<evidence type="ECO:0000256" key="9">
    <source>
        <dbReference type="SAM" id="Coils"/>
    </source>
</evidence>
<evidence type="ECO:0000256" key="8">
    <source>
        <dbReference type="ARBA" id="ARBA00023012"/>
    </source>
</evidence>
<feature type="chain" id="PRO_5012313141" description="histidine kinase" evidence="11">
    <location>
        <begin position="23"/>
        <end position="629"/>
    </location>
</feature>
<dbReference type="GO" id="GO:0016020">
    <property type="term" value="C:membrane"/>
    <property type="evidence" value="ECO:0007669"/>
    <property type="project" value="InterPro"/>
</dbReference>
<dbReference type="KEGG" id="cbae:COR50_19000"/>
<comment type="catalytic activity">
    <reaction evidence="1">
        <text>ATP + protein L-histidine = ADP + protein N-phospho-L-histidine.</text>
        <dbReference type="EC" id="2.7.13.3"/>
    </reaction>
</comment>
<dbReference type="EMBL" id="CP023777">
    <property type="protein sequence ID" value="ATL49088.1"/>
    <property type="molecule type" value="Genomic_DNA"/>
</dbReference>
<dbReference type="Gene3D" id="1.20.5.1930">
    <property type="match status" value="1"/>
</dbReference>
<evidence type="ECO:0000256" key="5">
    <source>
        <dbReference type="ARBA" id="ARBA00022741"/>
    </source>
</evidence>
<dbReference type="Gene3D" id="3.30.565.10">
    <property type="entry name" value="Histidine kinase-like ATPase, C-terminal domain"/>
    <property type="match status" value="1"/>
</dbReference>
<dbReference type="PROSITE" id="PS50109">
    <property type="entry name" value="HIS_KIN"/>
    <property type="match status" value="1"/>
</dbReference>
<protein>
    <recommendedName>
        <fullName evidence="2">histidine kinase</fullName>
        <ecNumber evidence="2">2.7.13.3</ecNumber>
    </recommendedName>
</protein>
<keyword evidence="8" id="KW-0902">Two-component regulatory system</keyword>
<evidence type="ECO:0000256" key="1">
    <source>
        <dbReference type="ARBA" id="ARBA00000085"/>
    </source>
</evidence>
<dbReference type="CDD" id="cd16917">
    <property type="entry name" value="HATPase_UhpB-NarQ-NarX-like"/>
    <property type="match status" value="1"/>
</dbReference>
<feature type="transmembrane region" description="Helical" evidence="10">
    <location>
        <begin position="290"/>
        <end position="312"/>
    </location>
</feature>
<dbReference type="EC" id="2.7.13.3" evidence="2"/>
<dbReference type="PANTHER" id="PTHR24421">
    <property type="entry name" value="NITRATE/NITRITE SENSOR PROTEIN NARX-RELATED"/>
    <property type="match status" value="1"/>
</dbReference>
<keyword evidence="6" id="KW-0418">Kinase</keyword>
<dbReference type="Proteomes" id="UP000220133">
    <property type="component" value="Chromosome"/>
</dbReference>
<dbReference type="InterPro" id="IPR005467">
    <property type="entry name" value="His_kinase_dom"/>
</dbReference>
<dbReference type="Pfam" id="PF02518">
    <property type="entry name" value="HATPase_c"/>
    <property type="match status" value="1"/>
</dbReference>
<feature type="transmembrane region" description="Helical" evidence="10">
    <location>
        <begin position="353"/>
        <end position="370"/>
    </location>
</feature>
<keyword evidence="4" id="KW-0808">Transferase</keyword>
<gene>
    <name evidence="13" type="ORF">COR50_19000</name>
</gene>
<evidence type="ECO:0000256" key="2">
    <source>
        <dbReference type="ARBA" id="ARBA00012438"/>
    </source>
</evidence>
<evidence type="ECO:0000256" key="7">
    <source>
        <dbReference type="ARBA" id="ARBA00022840"/>
    </source>
</evidence>
<evidence type="ECO:0000313" key="13">
    <source>
        <dbReference type="EMBL" id="ATL49088.1"/>
    </source>
</evidence>
<evidence type="ECO:0000259" key="12">
    <source>
        <dbReference type="PROSITE" id="PS50109"/>
    </source>
</evidence>
<dbReference type="GO" id="GO:0005524">
    <property type="term" value="F:ATP binding"/>
    <property type="evidence" value="ECO:0007669"/>
    <property type="project" value="UniProtKB-KW"/>
</dbReference>
<dbReference type="InterPro" id="IPR011622">
    <property type="entry name" value="7TMR_DISM_rcpt_extracell_dom2"/>
</dbReference>
<keyword evidence="14" id="KW-1185">Reference proteome</keyword>
<dbReference type="AlphaFoldDB" id="A0A291QYR6"/>
<feature type="transmembrane region" description="Helical" evidence="10">
    <location>
        <begin position="249"/>
        <end position="278"/>
    </location>
</feature>
<accession>A0A291QYR6</accession>
<dbReference type="InterPro" id="IPR011712">
    <property type="entry name" value="Sig_transdc_His_kin_sub3_dim/P"/>
</dbReference>
<dbReference type="InterPro" id="IPR050482">
    <property type="entry name" value="Sensor_HK_TwoCompSys"/>
</dbReference>
<proteinExistence type="predicted"/>
<dbReference type="SMART" id="SM00387">
    <property type="entry name" value="HATPase_c"/>
    <property type="match status" value="1"/>
</dbReference>